<dbReference type="InterPro" id="IPR002641">
    <property type="entry name" value="PNPLA_dom"/>
</dbReference>
<feature type="short sequence motif" description="GXGXXG" evidence="4">
    <location>
        <begin position="90"/>
        <end position="95"/>
    </location>
</feature>
<dbReference type="CDD" id="cd07205">
    <property type="entry name" value="Pat_PNPLA6_PNPLA7_NTE1_like"/>
    <property type="match status" value="1"/>
</dbReference>
<evidence type="ECO:0000313" key="6">
    <source>
        <dbReference type="EMBL" id="TWI01362.1"/>
    </source>
</evidence>
<feature type="short sequence motif" description="DGA/G" evidence="4">
    <location>
        <begin position="263"/>
        <end position="265"/>
    </location>
</feature>
<evidence type="ECO:0000256" key="3">
    <source>
        <dbReference type="ARBA" id="ARBA00023098"/>
    </source>
</evidence>
<keyword evidence="1 4" id="KW-0378">Hydrolase</keyword>
<feature type="domain" description="PNPLA" evidence="5">
    <location>
        <begin position="86"/>
        <end position="276"/>
    </location>
</feature>
<feature type="active site" description="Nucleophile" evidence="4">
    <location>
        <position position="119"/>
    </location>
</feature>
<evidence type="ECO:0000259" key="5">
    <source>
        <dbReference type="PROSITE" id="PS51635"/>
    </source>
</evidence>
<dbReference type="Proteomes" id="UP000317519">
    <property type="component" value="Unassembled WGS sequence"/>
</dbReference>
<dbReference type="PANTHER" id="PTHR14226">
    <property type="entry name" value="NEUROPATHY TARGET ESTERASE/SWISS CHEESE D.MELANOGASTER"/>
    <property type="match status" value="1"/>
</dbReference>
<dbReference type="InterPro" id="IPR050301">
    <property type="entry name" value="NTE"/>
</dbReference>
<dbReference type="InterPro" id="IPR016035">
    <property type="entry name" value="Acyl_Trfase/lysoPLipase"/>
</dbReference>
<evidence type="ECO:0000313" key="7">
    <source>
        <dbReference type="Proteomes" id="UP000317519"/>
    </source>
</evidence>
<feature type="short sequence motif" description="GXSXG" evidence="4">
    <location>
        <begin position="117"/>
        <end position="121"/>
    </location>
</feature>
<accession>A0ABY3FLW6</accession>
<dbReference type="InterPro" id="IPR043864">
    <property type="entry name" value="Omp85-like_dom"/>
</dbReference>
<feature type="active site" description="Proton acceptor" evidence="4">
    <location>
        <position position="263"/>
    </location>
</feature>
<dbReference type="Pfam" id="PF19143">
    <property type="entry name" value="Omp85_2"/>
    <property type="match status" value="1"/>
</dbReference>
<dbReference type="RefSeq" id="WP_144890328.1">
    <property type="nucleotide sequence ID" value="NZ_VLKO01000003.1"/>
</dbReference>
<dbReference type="PROSITE" id="PS51635">
    <property type="entry name" value="PNPLA"/>
    <property type="match status" value="1"/>
</dbReference>
<organism evidence="6 7">
    <name type="scientific">Flavobacterium tiangeerense</name>
    <dbReference type="NCBI Taxonomy" id="459471"/>
    <lineage>
        <taxon>Bacteria</taxon>
        <taxon>Pseudomonadati</taxon>
        <taxon>Bacteroidota</taxon>
        <taxon>Flavobacteriia</taxon>
        <taxon>Flavobacteriales</taxon>
        <taxon>Flavobacteriaceae</taxon>
        <taxon>Flavobacterium</taxon>
    </lineage>
</organism>
<protein>
    <submittedName>
        <fullName evidence="6">NTE family protein</fullName>
    </submittedName>
</protein>
<keyword evidence="2 4" id="KW-0442">Lipid degradation</keyword>
<dbReference type="PANTHER" id="PTHR14226:SF29">
    <property type="entry name" value="NEUROPATHY TARGET ESTERASE SWS"/>
    <property type="match status" value="1"/>
</dbReference>
<evidence type="ECO:0000256" key="2">
    <source>
        <dbReference type="ARBA" id="ARBA00022963"/>
    </source>
</evidence>
<dbReference type="SUPFAM" id="SSF52151">
    <property type="entry name" value="FabD/lysophospholipase-like"/>
    <property type="match status" value="1"/>
</dbReference>
<evidence type="ECO:0000256" key="1">
    <source>
        <dbReference type="ARBA" id="ARBA00022801"/>
    </source>
</evidence>
<sequence length="790" mass="87987">MSQFQLSVSSAPQKSFFSNKSKGAPTVALSFHEKIAFFASRLFTAIWGFKEIPATVLPAVLFCLFSFLLGSQTTVAQEQKRPKIGLVLSGGGAKGFAHIGVLKVLEEAGVKIDYIGGTSMGAVIGGLYASGYNAKQIDSIFHTTNFNELLNDFIPRSSKNFYERGNDESYALVLPFNKMKIGIPEALSKGMYNYNLLSRITRNVSTIKDFTKLPIPFLCIGTNIETGEEVVLNKGNLAQAMIASSAFPSLFAPVEIDGKILVDGGVVNNYPIEEVRKMGADIIIGVDVQDGLLDRTQLKNATKILVQITSLQSIDRMKKNISNTDIYIKPDISQYGVVSFDKGKEIIKKGEEAATLVLDKINTIVNPVKFYTKPSLKIISDSLYIRNINAGKLENYTKEYIIGKLRFKSGAKTTFTDLLRGINNINATQNFSAISYSLEKNQNELDLNLNLTENATKTYLKFGLHYDDLFKSGVLINLTRKKAIFKNDVASFDIVLGDNVRYNLDYYVENGFNLSLGFKSFYNQFSRNVSNDISPITASNADINFINVDFTDLTNQIYFQSLFVQKFLIGGGIELKYLKIKSETLANVDPIIDNSNYLSLFGYLKADSFDNKYFPKKGWYFSGDLQTYVASSNYTGGFQPYSIAKGDFGVAASLFKNATVKFQTDAGFSFGQQSVTFFNFVLGGYGFNMINNFKYLYGYDYLSVAGNSYIKSTATIDYEFLKKNHLNFSANFANIGDRIFESVDWISIPKYSGYAVGYGMETIIGPIEIKYTWSPELAKGFTWFSIGFLF</sequence>
<keyword evidence="3 4" id="KW-0443">Lipid metabolism</keyword>
<evidence type="ECO:0000256" key="4">
    <source>
        <dbReference type="PROSITE-ProRule" id="PRU01161"/>
    </source>
</evidence>
<keyword evidence="7" id="KW-1185">Reference proteome</keyword>
<reference evidence="6 7" key="1">
    <citation type="journal article" date="2015" name="Stand. Genomic Sci.">
        <title>Genomic Encyclopedia of Bacterial and Archaeal Type Strains, Phase III: the genomes of soil and plant-associated and newly described type strains.</title>
        <authorList>
            <person name="Whitman W.B."/>
            <person name="Woyke T."/>
            <person name="Klenk H.P."/>
            <person name="Zhou Y."/>
            <person name="Lilburn T.G."/>
            <person name="Beck B.J."/>
            <person name="De Vos P."/>
            <person name="Vandamme P."/>
            <person name="Eisen J.A."/>
            <person name="Garrity G."/>
            <person name="Hugenholtz P."/>
            <person name="Kyrpides N.C."/>
        </authorList>
    </citation>
    <scope>NUCLEOTIDE SEQUENCE [LARGE SCALE GENOMIC DNA]</scope>
    <source>
        <strain evidence="6 7">CGMCC 1.6847</strain>
    </source>
</reference>
<dbReference type="Pfam" id="PF01734">
    <property type="entry name" value="Patatin"/>
    <property type="match status" value="1"/>
</dbReference>
<proteinExistence type="predicted"/>
<dbReference type="EMBL" id="VLKO01000003">
    <property type="protein sequence ID" value="TWI01362.1"/>
    <property type="molecule type" value="Genomic_DNA"/>
</dbReference>
<comment type="caution">
    <text evidence="6">The sequence shown here is derived from an EMBL/GenBank/DDBJ whole genome shotgun (WGS) entry which is preliminary data.</text>
</comment>
<gene>
    <name evidence="6" type="ORF">IQ05_00941</name>
</gene>
<dbReference type="Gene3D" id="3.40.1090.10">
    <property type="entry name" value="Cytosolic phospholipase A2 catalytic domain"/>
    <property type="match status" value="2"/>
</dbReference>
<name>A0ABY3FLW6_9FLAO</name>